<dbReference type="EMBL" id="JAKWBI020000097">
    <property type="protein sequence ID" value="KAJ2902876.1"/>
    <property type="molecule type" value="Genomic_DNA"/>
</dbReference>
<keyword evidence="1" id="KW-0732">Signal</keyword>
<dbReference type="AlphaFoldDB" id="A0AAD5WUX5"/>
<evidence type="ECO:0000313" key="3">
    <source>
        <dbReference type="Proteomes" id="UP001201980"/>
    </source>
</evidence>
<evidence type="ECO:0000256" key="1">
    <source>
        <dbReference type="SAM" id="SignalP"/>
    </source>
</evidence>
<evidence type="ECO:0000313" key="2">
    <source>
        <dbReference type="EMBL" id="KAJ2902876.1"/>
    </source>
</evidence>
<protein>
    <submittedName>
        <fullName evidence="2">Uncharacterized protein</fullName>
    </submittedName>
</protein>
<keyword evidence="3" id="KW-1185">Reference proteome</keyword>
<name>A0AAD5WUX5_9PEZI</name>
<organism evidence="2 3">
    <name type="scientific">Zalerion maritima</name>
    <dbReference type="NCBI Taxonomy" id="339359"/>
    <lineage>
        <taxon>Eukaryota</taxon>
        <taxon>Fungi</taxon>
        <taxon>Dikarya</taxon>
        <taxon>Ascomycota</taxon>
        <taxon>Pezizomycotina</taxon>
        <taxon>Sordariomycetes</taxon>
        <taxon>Lulworthiomycetidae</taxon>
        <taxon>Lulworthiales</taxon>
        <taxon>Lulworthiaceae</taxon>
        <taxon>Zalerion</taxon>
    </lineage>
</organism>
<comment type="caution">
    <text evidence="2">The sequence shown here is derived from an EMBL/GenBank/DDBJ whole genome shotgun (WGS) entry which is preliminary data.</text>
</comment>
<proteinExistence type="predicted"/>
<accession>A0AAD5WUX5</accession>
<gene>
    <name evidence="2" type="ORF">MKZ38_010687</name>
</gene>
<dbReference type="Proteomes" id="UP001201980">
    <property type="component" value="Unassembled WGS sequence"/>
</dbReference>
<sequence length="164" mass="17302">MYFHRPGGITFVSFLTILASLLCLSETLYIPSGPTQSLTLSSRLVRNNAILTAKRQTDGIQCQGVMISQATSVAQCALYLKQLGDTPCVGADAPGASRIMCQLGNAIVSSISSGTRTCRDIGNTVTSIMDTCQECGKASGCFSNGYAVLDADSGFTIQITDRLD</sequence>
<feature type="chain" id="PRO_5041901108" evidence="1">
    <location>
        <begin position="28"/>
        <end position="164"/>
    </location>
</feature>
<feature type="signal peptide" evidence="1">
    <location>
        <begin position="1"/>
        <end position="27"/>
    </location>
</feature>
<reference evidence="2" key="1">
    <citation type="submission" date="2022-07" db="EMBL/GenBank/DDBJ databases">
        <title>Draft genome sequence of Zalerion maritima ATCC 34329, a (micro)plastics degrading marine fungus.</title>
        <authorList>
            <person name="Paco A."/>
            <person name="Goncalves M.F.M."/>
            <person name="Rocha-Santos T.A.P."/>
            <person name="Alves A."/>
        </authorList>
    </citation>
    <scope>NUCLEOTIDE SEQUENCE</scope>
    <source>
        <strain evidence="2">ATCC 34329</strain>
    </source>
</reference>